<dbReference type="Pfam" id="PF12937">
    <property type="entry name" value="F-box-like"/>
    <property type="match status" value="1"/>
</dbReference>
<dbReference type="AlphaFoldDB" id="A0A5J5BFE1"/>
<dbReference type="InterPro" id="IPR001810">
    <property type="entry name" value="F-box_dom"/>
</dbReference>
<gene>
    <name evidence="2" type="ORF">F0562_026573</name>
</gene>
<organism evidence="2 3">
    <name type="scientific">Nyssa sinensis</name>
    <dbReference type="NCBI Taxonomy" id="561372"/>
    <lineage>
        <taxon>Eukaryota</taxon>
        <taxon>Viridiplantae</taxon>
        <taxon>Streptophyta</taxon>
        <taxon>Embryophyta</taxon>
        <taxon>Tracheophyta</taxon>
        <taxon>Spermatophyta</taxon>
        <taxon>Magnoliopsida</taxon>
        <taxon>eudicotyledons</taxon>
        <taxon>Gunneridae</taxon>
        <taxon>Pentapetalae</taxon>
        <taxon>asterids</taxon>
        <taxon>Cornales</taxon>
        <taxon>Nyssaceae</taxon>
        <taxon>Nyssa</taxon>
    </lineage>
</organism>
<dbReference type="SUPFAM" id="SSF81383">
    <property type="entry name" value="F-box domain"/>
    <property type="match status" value="1"/>
</dbReference>
<dbReference type="OrthoDB" id="63379at2759"/>
<protein>
    <recommendedName>
        <fullName evidence="1">F-box domain-containing protein</fullName>
    </recommendedName>
</protein>
<accession>A0A5J5BFE1</accession>
<dbReference type="PANTHER" id="PTHR39741:SF2">
    <property type="entry name" value="F-BOX DOMAIN-CONTAINING PROTEIN"/>
    <property type="match status" value="1"/>
</dbReference>
<dbReference type="EMBL" id="CM018037">
    <property type="protein sequence ID" value="KAA8539881.1"/>
    <property type="molecule type" value="Genomic_DNA"/>
</dbReference>
<dbReference type="InterPro" id="IPR036047">
    <property type="entry name" value="F-box-like_dom_sf"/>
</dbReference>
<dbReference type="InterPro" id="IPR055336">
    <property type="entry name" value="At4g00755-like"/>
</dbReference>
<proteinExistence type="predicted"/>
<name>A0A5J5BFE1_9ASTE</name>
<dbReference type="Proteomes" id="UP000325577">
    <property type="component" value="Linkage Group LG14"/>
</dbReference>
<evidence type="ECO:0000259" key="1">
    <source>
        <dbReference type="Pfam" id="PF12937"/>
    </source>
</evidence>
<dbReference type="Gene3D" id="1.20.1280.50">
    <property type="match status" value="1"/>
</dbReference>
<feature type="domain" description="F-box" evidence="1">
    <location>
        <begin position="15"/>
        <end position="55"/>
    </location>
</feature>
<reference evidence="2 3" key="1">
    <citation type="submission" date="2019-09" db="EMBL/GenBank/DDBJ databases">
        <title>A chromosome-level genome assembly of the Chinese tupelo Nyssa sinensis.</title>
        <authorList>
            <person name="Yang X."/>
            <person name="Kang M."/>
            <person name="Yang Y."/>
            <person name="Xiong H."/>
            <person name="Wang M."/>
            <person name="Zhang Z."/>
            <person name="Wang Z."/>
            <person name="Wu H."/>
            <person name="Ma T."/>
            <person name="Liu J."/>
            <person name="Xi Z."/>
        </authorList>
    </citation>
    <scope>NUCLEOTIDE SEQUENCE [LARGE SCALE GENOMIC DNA]</scope>
    <source>
        <strain evidence="2">J267</strain>
        <tissue evidence="2">Leaf</tissue>
    </source>
</reference>
<keyword evidence="3" id="KW-1185">Reference proteome</keyword>
<evidence type="ECO:0000313" key="2">
    <source>
        <dbReference type="EMBL" id="KAA8539881.1"/>
    </source>
</evidence>
<dbReference type="PANTHER" id="PTHR39741">
    <property type="entry name" value="F-BOX DOMAIN CONTAINING PROTEIN, EXPRESSED"/>
    <property type="match status" value="1"/>
</dbReference>
<evidence type="ECO:0000313" key="3">
    <source>
        <dbReference type="Proteomes" id="UP000325577"/>
    </source>
</evidence>
<sequence length="376" mass="42807">MEDCFDFIQWLGHDMSMNIFMCLEDPSDLVRVSSVSSAWRRFVITNGICKQLCLRMFPEMSSVARVIEVNNVIEPAEVKPDNSMEWQWLERDHRVYAFLAKGLTSFIRKDCITEAICASSTDNYPEESILNTLEPSDRVDHRASYWSSKGESNPAVPETLVYKLIANLCVITEVHVQPFQAYFQFGFPIYSAKAVRFRIGHPKFRREVENDIAVESGADQEFADDKFVWTYASPEFPMAQENRLQKFKLPEPVLCIGGILQIELLGRVQRQEMDGLYYICISHVQVVGRPLSPSFDAEILDRSGKCTLKYHPQAEYCLSPPRSPEGEASGPSHFRTLTVRLVQRGVRGWEQMILNTILGAGAVVVDDDESDDELLD</sequence>